<dbReference type="Gene3D" id="1.10.600.10">
    <property type="entry name" value="Farnesyl Diphosphate Synthase"/>
    <property type="match status" value="1"/>
</dbReference>
<protein>
    <submittedName>
        <fullName evidence="2">Class 1 isoprenoid biosynthesis enzyme</fullName>
    </submittedName>
</protein>
<dbReference type="AlphaFoldDB" id="A0AAW8R565"/>
<gene>
    <name evidence="2" type="ORF">MX635_00765</name>
</gene>
<dbReference type="CDD" id="cd00385">
    <property type="entry name" value="Isoprenoid_Biosyn_C1"/>
    <property type="match status" value="1"/>
</dbReference>
<keyword evidence="1" id="KW-0808">Transferase</keyword>
<dbReference type="RefSeq" id="WP_311779743.1">
    <property type="nucleotide sequence ID" value="NZ_JALRMR010000001.1"/>
</dbReference>
<reference evidence="2" key="1">
    <citation type="submission" date="2022-04" db="EMBL/GenBank/DDBJ databases">
        <title>Draft genome sequences of lactic acid bacteria (LAB) strains involved in meat spoilage.</title>
        <authorList>
            <person name="Palevich N."/>
        </authorList>
    </citation>
    <scope>NUCLEOTIDE SEQUENCE</scope>
    <source>
        <strain evidence="2">9-14</strain>
    </source>
</reference>
<evidence type="ECO:0000256" key="1">
    <source>
        <dbReference type="RuleBase" id="RU004466"/>
    </source>
</evidence>
<comment type="similarity">
    <text evidence="1">Belongs to the FPP/GGPP synthase family.</text>
</comment>
<evidence type="ECO:0000313" key="2">
    <source>
        <dbReference type="EMBL" id="MDT1972921.1"/>
    </source>
</evidence>
<dbReference type="SUPFAM" id="SSF48576">
    <property type="entry name" value="Terpenoid synthases"/>
    <property type="match status" value="1"/>
</dbReference>
<dbReference type="InterPro" id="IPR000092">
    <property type="entry name" value="Polyprenyl_synt"/>
</dbReference>
<dbReference type="Pfam" id="PF00348">
    <property type="entry name" value="polyprenyl_synt"/>
    <property type="match status" value="1"/>
</dbReference>
<evidence type="ECO:0000313" key="3">
    <source>
        <dbReference type="Proteomes" id="UP001249945"/>
    </source>
</evidence>
<dbReference type="InterPro" id="IPR008949">
    <property type="entry name" value="Isoprenoid_synthase_dom_sf"/>
</dbReference>
<name>A0AAW8R565_CARDV</name>
<proteinExistence type="inferred from homology"/>
<sequence>MEVLEGTLRSIKDLEISNSHSDYLISSLNEKAKSEFLWGKLYLFLSQISSKQRNIEQEHVLASNLELFMIASDIIDDLMDKDNFNFNRLNEPVHFGITMIFETLFTLTHKIKGENVKKTFLNNIKESLFYQYSDMSNTVCFGQDEEAYFSLSVKKSIYLVNAVEQLAFQEEELSIKTFSKYFAIASQISNDIKDVMKDDSYDLTNRKATLPIIKGIEAYTKYNNKENNNKINAYFFEKNDNLYEEVRLLIIESGSLEYSNFLVSEYYQKAYDSLCNCFPNSHKEINALFQYLRLRRDI</sequence>
<dbReference type="EMBL" id="JALRMR010000001">
    <property type="protein sequence ID" value="MDT1972921.1"/>
    <property type="molecule type" value="Genomic_DNA"/>
</dbReference>
<organism evidence="2 3">
    <name type="scientific">Carnobacterium divergens</name>
    <name type="common">Lactobacillus divergens</name>
    <dbReference type="NCBI Taxonomy" id="2748"/>
    <lineage>
        <taxon>Bacteria</taxon>
        <taxon>Bacillati</taxon>
        <taxon>Bacillota</taxon>
        <taxon>Bacilli</taxon>
        <taxon>Lactobacillales</taxon>
        <taxon>Carnobacteriaceae</taxon>
        <taxon>Carnobacterium</taxon>
    </lineage>
</organism>
<dbReference type="GO" id="GO:0004659">
    <property type="term" value="F:prenyltransferase activity"/>
    <property type="evidence" value="ECO:0007669"/>
    <property type="project" value="InterPro"/>
</dbReference>
<accession>A0AAW8R565</accession>
<comment type="caution">
    <text evidence="2">The sequence shown here is derived from an EMBL/GenBank/DDBJ whole genome shotgun (WGS) entry which is preliminary data.</text>
</comment>
<dbReference type="GO" id="GO:0008299">
    <property type="term" value="P:isoprenoid biosynthetic process"/>
    <property type="evidence" value="ECO:0007669"/>
    <property type="project" value="InterPro"/>
</dbReference>
<dbReference type="Proteomes" id="UP001249945">
    <property type="component" value="Unassembled WGS sequence"/>
</dbReference>